<sequence>MLAREIGIRLGHKKIEYRFADYIYHFLLIGHEETELSSLICKEYRLLKEYDQKNETEYIKTLINYFLSGFNGNLTSQQLHIHRNSLRHRLERIEDIIQSSVSHVELIDQIYQSKMIDEWIHIIKN</sequence>
<dbReference type="PANTHER" id="PTHR33744">
    <property type="entry name" value="CARBOHYDRATE DIACID REGULATOR"/>
    <property type="match status" value="1"/>
</dbReference>
<dbReference type="Proteomes" id="UP000775500">
    <property type="component" value="Unassembled WGS sequence"/>
</dbReference>
<evidence type="ECO:0000313" key="3">
    <source>
        <dbReference type="Proteomes" id="UP000775500"/>
    </source>
</evidence>
<dbReference type="InterPro" id="IPR042070">
    <property type="entry name" value="PucR_C-HTH_sf"/>
</dbReference>
<dbReference type="Gene3D" id="1.10.10.2840">
    <property type="entry name" value="PucR C-terminal helix-turn-helix domain"/>
    <property type="match status" value="1"/>
</dbReference>
<name>A0ABS2FQN8_9FIRM</name>
<organism evidence="2 3">
    <name type="scientific">Faecalicoccus acidiformans</name>
    <dbReference type="NCBI Taxonomy" id="915173"/>
    <lineage>
        <taxon>Bacteria</taxon>
        <taxon>Bacillati</taxon>
        <taxon>Bacillota</taxon>
        <taxon>Erysipelotrichia</taxon>
        <taxon>Erysipelotrichales</taxon>
        <taxon>Erysipelotrichaceae</taxon>
        <taxon>Faecalicoccus</taxon>
    </lineage>
</organism>
<protein>
    <submittedName>
        <fullName evidence="2">Helix-turn-helix domain-containing protein</fullName>
    </submittedName>
</protein>
<dbReference type="RefSeq" id="WP_204686119.1">
    <property type="nucleotide sequence ID" value="NZ_JACJLU010000009.1"/>
</dbReference>
<dbReference type="InterPro" id="IPR051448">
    <property type="entry name" value="CdaR-like_regulators"/>
</dbReference>
<accession>A0ABS2FQN8</accession>
<comment type="caution">
    <text evidence="2">The sequence shown here is derived from an EMBL/GenBank/DDBJ whole genome shotgun (WGS) entry which is preliminary data.</text>
</comment>
<evidence type="ECO:0000313" key="2">
    <source>
        <dbReference type="EMBL" id="MBM6831855.1"/>
    </source>
</evidence>
<dbReference type="EMBL" id="JACJLU010000009">
    <property type="protein sequence ID" value="MBM6831855.1"/>
    <property type="molecule type" value="Genomic_DNA"/>
</dbReference>
<keyword evidence="3" id="KW-1185">Reference proteome</keyword>
<proteinExistence type="predicted"/>
<evidence type="ECO:0000259" key="1">
    <source>
        <dbReference type="Pfam" id="PF13556"/>
    </source>
</evidence>
<dbReference type="InterPro" id="IPR025736">
    <property type="entry name" value="PucR_C-HTH_dom"/>
</dbReference>
<reference evidence="2 3" key="1">
    <citation type="journal article" date="2021" name="Sci. Rep.">
        <title>The distribution of antibiotic resistance genes in chicken gut microbiota commensals.</title>
        <authorList>
            <person name="Juricova H."/>
            <person name="Matiasovicova J."/>
            <person name="Kubasova T."/>
            <person name="Cejkova D."/>
            <person name="Rychlik I."/>
        </authorList>
    </citation>
    <scope>NUCLEOTIDE SEQUENCE [LARGE SCALE GENOMIC DNA]</scope>
    <source>
        <strain evidence="2 3">An423</strain>
    </source>
</reference>
<feature type="domain" description="PucR C-terminal helix-turn-helix" evidence="1">
    <location>
        <begin position="59"/>
        <end position="103"/>
    </location>
</feature>
<dbReference type="Pfam" id="PF13556">
    <property type="entry name" value="HTH_30"/>
    <property type="match status" value="1"/>
</dbReference>
<gene>
    <name evidence="2" type="ORF">H5982_07020</name>
</gene>